<proteinExistence type="inferred from homology"/>
<dbReference type="InterPro" id="IPR016162">
    <property type="entry name" value="Ald_DH_N"/>
</dbReference>
<reference evidence="7" key="1">
    <citation type="submission" date="2016-10" db="EMBL/GenBank/DDBJ databases">
        <authorList>
            <person name="Varghese N."/>
            <person name="Submissions S."/>
        </authorList>
    </citation>
    <scope>NUCLEOTIDE SEQUENCE [LARGE SCALE GENOMIC DNA]</scope>
    <source>
        <strain evidence="7">DSM 44498</strain>
    </source>
</reference>
<dbReference type="InterPro" id="IPR016163">
    <property type="entry name" value="Ald_DH_C"/>
</dbReference>
<dbReference type="AlphaFoldDB" id="A0A1H4SMK4"/>
<evidence type="ECO:0000256" key="3">
    <source>
        <dbReference type="PROSITE-ProRule" id="PRU10007"/>
    </source>
</evidence>
<feature type="domain" description="Aldehyde dehydrogenase" evidence="5">
    <location>
        <begin position="22"/>
        <end position="477"/>
    </location>
</feature>
<dbReference type="Gene3D" id="3.40.309.10">
    <property type="entry name" value="Aldehyde Dehydrogenase, Chain A, domain 2"/>
    <property type="match status" value="1"/>
</dbReference>
<dbReference type="OrthoDB" id="6882680at2"/>
<dbReference type="Gene3D" id="3.40.605.10">
    <property type="entry name" value="Aldehyde Dehydrogenase, Chain A, domain 1"/>
    <property type="match status" value="1"/>
</dbReference>
<dbReference type="SUPFAM" id="SSF53720">
    <property type="entry name" value="ALDH-like"/>
    <property type="match status" value="1"/>
</dbReference>
<sequence length="481" mass="50664">MSLNSATLPRELVIGAHPIERTRESIDVLNPSTGALIATVPDGTVEDGLDAVGAAADALPAWRATSPRERAEILRRCWELMTDRAEHIAELISTENGKTLADSRAETAYAAEFFRWYSEEAVRAVGQLSTSPNGANRILVEYEPIGVAVLVTPWNFPAAMATRKIAPALAAGCTVVLKPATETPLTSLLIAQICREAGVPDGVINVVTTSRAGQVVSAMLHDSRVRALSFTGSTEVGRTLLRESSDSILKTAMELGGNAPFLILEDADIDEAVTGLMIAKMRNGGQACTAANRIYVHRSIINDVAGLLGQRMGTLRVGAGTNERSECGPLINDKAVDKVEQLVDAAVADGASVLTGGQRPISRGSFYSPTVLVGVDPQSAIVREEIFGPVASLIAFDTDDEAVAAANSTDLGLAAYVYSGNLQRALSVASRLEAGMVAVNRGLVSDPAAPFGGVKQSGLGREGAHEGLLEFMEAKYIATNW</sequence>
<dbReference type="CDD" id="cd07103">
    <property type="entry name" value="ALDH_F5_SSADH_GabD"/>
    <property type="match status" value="1"/>
</dbReference>
<dbReference type="FunFam" id="3.40.309.10:FF:000004">
    <property type="entry name" value="Succinate-semialdehyde dehydrogenase I"/>
    <property type="match status" value="1"/>
</dbReference>
<keyword evidence="7" id="KW-1185">Reference proteome</keyword>
<organism evidence="6 7">
    <name type="scientific">Rhodococcus koreensis</name>
    <dbReference type="NCBI Taxonomy" id="99653"/>
    <lineage>
        <taxon>Bacteria</taxon>
        <taxon>Bacillati</taxon>
        <taxon>Actinomycetota</taxon>
        <taxon>Actinomycetes</taxon>
        <taxon>Mycobacteriales</taxon>
        <taxon>Nocardiaceae</taxon>
        <taxon>Rhodococcus</taxon>
    </lineage>
</organism>
<dbReference type="PROSITE" id="PS00687">
    <property type="entry name" value="ALDEHYDE_DEHYDR_GLU"/>
    <property type="match status" value="1"/>
</dbReference>
<gene>
    <name evidence="6" type="ORF">SAMN04490239_4152</name>
</gene>
<dbReference type="InterPro" id="IPR029510">
    <property type="entry name" value="Ald_DH_CS_GLU"/>
</dbReference>
<dbReference type="Pfam" id="PF00171">
    <property type="entry name" value="Aldedh"/>
    <property type="match status" value="1"/>
</dbReference>
<dbReference type="Proteomes" id="UP000183561">
    <property type="component" value="Unassembled WGS sequence"/>
</dbReference>
<evidence type="ECO:0000313" key="6">
    <source>
        <dbReference type="EMBL" id="SEC45465.1"/>
    </source>
</evidence>
<evidence type="ECO:0000313" key="7">
    <source>
        <dbReference type="Proteomes" id="UP000183561"/>
    </source>
</evidence>
<feature type="active site" evidence="3">
    <location>
        <position position="254"/>
    </location>
</feature>
<dbReference type="GO" id="GO:0009450">
    <property type="term" value="P:gamma-aminobutyric acid catabolic process"/>
    <property type="evidence" value="ECO:0007669"/>
    <property type="project" value="TreeGrafter"/>
</dbReference>
<keyword evidence="2 4" id="KW-0560">Oxidoreductase</keyword>
<dbReference type="InterPro" id="IPR015590">
    <property type="entry name" value="Aldehyde_DH_dom"/>
</dbReference>
<dbReference type="FunFam" id="3.40.605.10:FF:000005">
    <property type="entry name" value="Succinate-semialdehyde dehydrogenase I"/>
    <property type="match status" value="1"/>
</dbReference>
<evidence type="ECO:0000256" key="4">
    <source>
        <dbReference type="RuleBase" id="RU003345"/>
    </source>
</evidence>
<dbReference type="PANTHER" id="PTHR43353:SF5">
    <property type="entry name" value="SUCCINATE-SEMIALDEHYDE DEHYDROGENASE, MITOCHONDRIAL"/>
    <property type="match status" value="1"/>
</dbReference>
<dbReference type="GO" id="GO:0004777">
    <property type="term" value="F:succinate-semialdehyde dehydrogenase (NAD+) activity"/>
    <property type="evidence" value="ECO:0007669"/>
    <property type="project" value="TreeGrafter"/>
</dbReference>
<evidence type="ECO:0000259" key="5">
    <source>
        <dbReference type="Pfam" id="PF00171"/>
    </source>
</evidence>
<protein>
    <submittedName>
        <fullName evidence="6">Succinate semialdehyde dehydrogenase</fullName>
    </submittedName>
</protein>
<dbReference type="RefSeq" id="WP_072942983.1">
    <property type="nucleotide sequence ID" value="NZ_FNSV01000005.1"/>
</dbReference>
<evidence type="ECO:0000256" key="2">
    <source>
        <dbReference type="ARBA" id="ARBA00023002"/>
    </source>
</evidence>
<evidence type="ECO:0000256" key="1">
    <source>
        <dbReference type="ARBA" id="ARBA00009986"/>
    </source>
</evidence>
<name>A0A1H4SMK4_9NOCA</name>
<accession>A0A1H4SMK4</accession>
<dbReference type="InterPro" id="IPR016161">
    <property type="entry name" value="Ald_DH/histidinol_DH"/>
</dbReference>
<dbReference type="PANTHER" id="PTHR43353">
    <property type="entry name" value="SUCCINATE-SEMIALDEHYDE DEHYDROGENASE, MITOCHONDRIAL"/>
    <property type="match status" value="1"/>
</dbReference>
<dbReference type="EMBL" id="FNSV01000005">
    <property type="protein sequence ID" value="SEC45465.1"/>
    <property type="molecule type" value="Genomic_DNA"/>
</dbReference>
<dbReference type="InterPro" id="IPR050740">
    <property type="entry name" value="Aldehyde_DH_Superfamily"/>
</dbReference>
<comment type="similarity">
    <text evidence="1 4">Belongs to the aldehyde dehydrogenase family.</text>
</comment>